<dbReference type="PANTHER" id="PTHR11706:SF33">
    <property type="entry name" value="NATURAL RESISTANCE-ASSOCIATED MACROPHAGE PROTEIN 2"/>
    <property type="match status" value="1"/>
</dbReference>
<dbReference type="AlphaFoldDB" id="A0A2H1FED0"/>
<feature type="transmembrane region" description="Helical" evidence="6">
    <location>
        <begin position="404"/>
        <end position="425"/>
    </location>
</feature>
<dbReference type="Pfam" id="PF01566">
    <property type="entry name" value="Nramp"/>
    <property type="match status" value="1"/>
</dbReference>
<evidence type="ECO:0000313" key="7">
    <source>
        <dbReference type="EMBL" id="SMH71110.1"/>
    </source>
</evidence>
<keyword evidence="3 6" id="KW-0812">Transmembrane</keyword>
<keyword evidence="4 6" id="KW-1133">Transmembrane helix</keyword>
<feature type="transmembrane region" description="Helical" evidence="6">
    <location>
        <begin position="365"/>
        <end position="383"/>
    </location>
</feature>
<evidence type="ECO:0000256" key="2">
    <source>
        <dbReference type="ARBA" id="ARBA00022448"/>
    </source>
</evidence>
<feature type="transmembrane region" description="Helical" evidence="6">
    <location>
        <begin position="239"/>
        <end position="263"/>
    </location>
</feature>
<dbReference type="EMBL" id="LT841358">
    <property type="protein sequence ID" value="SMH71110.1"/>
    <property type="molecule type" value="Genomic_DNA"/>
</dbReference>
<protein>
    <submittedName>
        <fullName evidence="7">Natural resistance-associated macrophage protein</fullName>
    </submittedName>
</protein>
<keyword evidence="5 6" id="KW-0472">Membrane</keyword>
<evidence type="ECO:0000256" key="5">
    <source>
        <dbReference type="ARBA" id="ARBA00023136"/>
    </source>
</evidence>
<feature type="transmembrane region" description="Helical" evidence="6">
    <location>
        <begin position="117"/>
        <end position="137"/>
    </location>
</feature>
<organism evidence="7 8">
    <name type="scientific">Candidatus Nitrosotalea okcheonensis</name>
    <dbReference type="NCBI Taxonomy" id="1903276"/>
    <lineage>
        <taxon>Archaea</taxon>
        <taxon>Nitrososphaerota</taxon>
        <taxon>Nitrososphaeria</taxon>
        <taxon>Nitrosotaleales</taxon>
        <taxon>Nitrosotaleaceae</taxon>
        <taxon>Nitrosotalea</taxon>
    </lineage>
</organism>
<comment type="subcellular location">
    <subcellularLocation>
        <location evidence="1">Membrane</location>
        <topology evidence="1">Multi-pass membrane protein</topology>
    </subcellularLocation>
</comment>
<sequence>MKIKSFFKFLGPGLITGASDDDPSGIATYSQAGAQFGFGTLWLALFQLPMMIVIQEICARIGLVTGNGLAGVLRNRYSKKIGYPIIGLLLIANTINIGADIGAMAASVKLVLPQSPIVVVTILFTALIVCTEVFITYKKYVTILKYLTLSLLAYVITAFIVGGNLVAMLTASVIPHIEFTPTFAMLFVAIFGTTISPYLFFWQSSEEAEEDVAKNKIKEMGQDKPRIRKREINIMRKDVAIGMIFSQAIMWFIITTTAGTLYAHGITNISTADEAAKALEPLVKTFPNSGEWAKTIFALGIIGTGLLAIPVLAGSSAYALSEELGWKQGLNKKFRQAKGFYLIITASTVIGLWINFLGIDPIMALIYAAVINGIIAIPLLITIMKIGNDNTILQGRTNSKISNIVGWITVLVMGLAVTMLFLLWMR</sequence>
<proteinExistence type="predicted"/>
<dbReference type="GO" id="GO:0015086">
    <property type="term" value="F:cadmium ion transmembrane transporter activity"/>
    <property type="evidence" value="ECO:0007669"/>
    <property type="project" value="TreeGrafter"/>
</dbReference>
<dbReference type="InterPro" id="IPR001046">
    <property type="entry name" value="NRAMP_fam"/>
</dbReference>
<dbReference type="GO" id="GO:0005886">
    <property type="term" value="C:plasma membrane"/>
    <property type="evidence" value="ECO:0007669"/>
    <property type="project" value="TreeGrafter"/>
</dbReference>
<reference evidence="8" key="1">
    <citation type="submission" date="2017-03" db="EMBL/GenBank/DDBJ databases">
        <authorList>
            <person name="Herbold C."/>
        </authorList>
    </citation>
    <scope>NUCLEOTIDE SEQUENCE [LARGE SCALE GENOMIC DNA]</scope>
</reference>
<feature type="transmembrane region" description="Helical" evidence="6">
    <location>
        <begin position="340"/>
        <end position="359"/>
    </location>
</feature>
<dbReference type="RefSeq" id="WP_157927136.1">
    <property type="nucleotide sequence ID" value="NZ_LT841358.1"/>
</dbReference>
<dbReference type="Proteomes" id="UP000230607">
    <property type="component" value="Chromosome 1"/>
</dbReference>
<accession>A0A2H1FED0</accession>
<dbReference type="GO" id="GO:0005384">
    <property type="term" value="F:manganese ion transmembrane transporter activity"/>
    <property type="evidence" value="ECO:0007669"/>
    <property type="project" value="TreeGrafter"/>
</dbReference>
<feature type="transmembrane region" description="Helical" evidence="6">
    <location>
        <begin position="81"/>
        <end position="105"/>
    </location>
</feature>
<feature type="transmembrane region" description="Helical" evidence="6">
    <location>
        <begin position="296"/>
        <end position="320"/>
    </location>
</feature>
<feature type="transmembrane region" description="Helical" evidence="6">
    <location>
        <begin position="149"/>
        <end position="171"/>
    </location>
</feature>
<keyword evidence="2" id="KW-0813">Transport</keyword>
<dbReference type="GO" id="GO:0034755">
    <property type="term" value="P:iron ion transmembrane transport"/>
    <property type="evidence" value="ECO:0007669"/>
    <property type="project" value="TreeGrafter"/>
</dbReference>
<dbReference type="OrthoDB" id="211791at2157"/>
<name>A0A2H1FED0_9ARCH</name>
<feature type="transmembrane region" description="Helical" evidence="6">
    <location>
        <begin position="183"/>
        <end position="201"/>
    </location>
</feature>
<evidence type="ECO:0000256" key="4">
    <source>
        <dbReference type="ARBA" id="ARBA00022989"/>
    </source>
</evidence>
<evidence type="ECO:0000256" key="1">
    <source>
        <dbReference type="ARBA" id="ARBA00004141"/>
    </source>
</evidence>
<keyword evidence="8" id="KW-1185">Reference proteome</keyword>
<evidence type="ECO:0000256" key="3">
    <source>
        <dbReference type="ARBA" id="ARBA00022692"/>
    </source>
</evidence>
<dbReference type="PANTHER" id="PTHR11706">
    <property type="entry name" value="SOLUTE CARRIER PROTEIN FAMILY 11 MEMBER"/>
    <property type="match status" value="1"/>
</dbReference>
<evidence type="ECO:0000256" key="6">
    <source>
        <dbReference type="SAM" id="Phobius"/>
    </source>
</evidence>
<evidence type="ECO:0000313" key="8">
    <source>
        <dbReference type="Proteomes" id="UP000230607"/>
    </source>
</evidence>
<gene>
    <name evidence="7" type="ORF">NCS_10917</name>
</gene>